<proteinExistence type="predicted"/>
<sequence>MKLPWNSSSKNLIQLFQATEKPTVNQMVSLISEFFGKAVSGEVRQMGIDSRDHELLLYRETMTELAALLRNQYHLWENWTRKEVDRRIPDIVTATDWKLRIPGYRYSREETGTLGKQGMAIIRALPESLSVCLKDRKETVRKTLVRKYATKTEDAQAVSERTLRCVITLKRHQGWGKNTIFTWSKDRELNLKYTLVETYLYEQLALYSFVFKEDNRAVFMEDIRYKLKQYLINKLSSHHQRAEIAEEIIQEILISFFDKKAGYAAHPEKFYVDTRLHTYFIKLIKDSRKLRKYQGEVDDNTEDLPFDEQFFSRQGHEVSASEIMEILHQCRLLLDDSCREFFELRYSENFAEPLNYEAMADILDQTPKKVEKLAGKCNETLKTSIIEKSIEKGIVLKKSWTTTKKKDLSAPQEPEN</sequence>
<dbReference type="AlphaFoldDB" id="A0A916JGQ4"/>
<evidence type="ECO:0000313" key="1">
    <source>
        <dbReference type="EMBL" id="CAG5009225.1"/>
    </source>
</evidence>
<dbReference type="RefSeq" id="WP_215240825.1">
    <property type="nucleotide sequence ID" value="NZ_CAJRAF010000002.1"/>
</dbReference>
<dbReference type="EMBL" id="CAJRAF010000002">
    <property type="protein sequence ID" value="CAG5009225.1"/>
    <property type="molecule type" value="Genomic_DNA"/>
</dbReference>
<protein>
    <submittedName>
        <fullName evidence="1">Uncharacterized protein</fullName>
    </submittedName>
</protein>
<keyword evidence="2" id="KW-1185">Reference proteome</keyword>
<dbReference type="Proteomes" id="UP000680038">
    <property type="component" value="Unassembled WGS sequence"/>
</dbReference>
<comment type="caution">
    <text evidence="1">The sequence shown here is derived from an EMBL/GenBank/DDBJ whole genome shotgun (WGS) entry which is preliminary data.</text>
</comment>
<reference evidence="1" key="1">
    <citation type="submission" date="2021-04" db="EMBL/GenBank/DDBJ databases">
        <authorList>
            <person name="Rodrigo-Torres L."/>
            <person name="Arahal R. D."/>
            <person name="Lucena T."/>
        </authorList>
    </citation>
    <scope>NUCLEOTIDE SEQUENCE</scope>
    <source>
        <strain evidence="1">CECT 9275</strain>
    </source>
</reference>
<name>A0A916JGQ4_9BACT</name>
<gene>
    <name evidence="1" type="ORF">DYBT9275_04449</name>
</gene>
<evidence type="ECO:0000313" key="2">
    <source>
        <dbReference type="Proteomes" id="UP000680038"/>
    </source>
</evidence>
<organism evidence="1 2">
    <name type="scientific">Dyadobacter helix</name>
    <dbReference type="NCBI Taxonomy" id="2822344"/>
    <lineage>
        <taxon>Bacteria</taxon>
        <taxon>Pseudomonadati</taxon>
        <taxon>Bacteroidota</taxon>
        <taxon>Cytophagia</taxon>
        <taxon>Cytophagales</taxon>
        <taxon>Spirosomataceae</taxon>
        <taxon>Dyadobacter</taxon>
    </lineage>
</organism>
<accession>A0A916JGQ4</accession>